<gene>
    <name evidence="2" type="ORF">A3E44_00910</name>
</gene>
<feature type="transmembrane region" description="Helical" evidence="1">
    <location>
        <begin position="7"/>
        <end position="26"/>
    </location>
</feature>
<dbReference type="Pfam" id="PF04020">
    <property type="entry name" value="Phage_holin_4_2"/>
    <property type="match status" value="1"/>
</dbReference>
<evidence type="ECO:0000256" key="1">
    <source>
        <dbReference type="SAM" id="Phobius"/>
    </source>
</evidence>
<dbReference type="InterPro" id="IPR007165">
    <property type="entry name" value="Phage_holin_4_2"/>
</dbReference>
<organism evidence="2 3">
    <name type="scientific">Candidatus Woesebacteria bacterium RIFCSPHIGHO2_12_FULL_41_24</name>
    <dbReference type="NCBI Taxonomy" id="1802510"/>
    <lineage>
        <taxon>Bacteria</taxon>
        <taxon>Candidatus Woeseibacteriota</taxon>
    </lineage>
</organism>
<proteinExistence type="predicted"/>
<feature type="transmembrane region" description="Helical" evidence="1">
    <location>
        <begin position="32"/>
        <end position="50"/>
    </location>
</feature>
<evidence type="ECO:0008006" key="4">
    <source>
        <dbReference type="Google" id="ProtNLM"/>
    </source>
</evidence>
<dbReference type="Proteomes" id="UP000178603">
    <property type="component" value="Unassembled WGS sequence"/>
</dbReference>
<keyword evidence="1" id="KW-1133">Transmembrane helix</keyword>
<dbReference type="AlphaFoldDB" id="A0A1F8AR34"/>
<feature type="transmembrane region" description="Helical" evidence="1">
    <location>
        <begin position="84"/>
        <end position="106"/>
    </location>
</feature>
<protein>
    <recommendedName>
        <fullName evidence="4">Phage holin family protein</fullName>
    </recommendedName>
</protein>
<accession>A0A1F8AR34</accession>
<comment type="caution">
    <text evidence="2">The sequence shown here is derived from an EMBL/GenBank/DDBJ whole genome shotgun (WGS) entry which is preliminary data.</text>
</comment>
<dbReference type="EMBL" id="MGGW01000017">
    <property type="protein sequence ID" value="OGM54223.1"/>
    <property type="molecule type" value="Genomic_DNA"/>
</dbReference>
<dbReference type="PANTHER" id="PTHR37309:SF1">
    <property type="entry name" value="SLR0284 PROTEIN"/>
    <property type="match status" value="1"/>
</dbReference>
<evidence type="ECO:0000313" key="3">
    <source>
        <dbReference type="Proteomes" id="UP000178603"/>
    </source>
</evidence>
<keyword evidence="1" id="KW-0472">Membrane</keyword>
<keyword evidence="1" id="KW-0812">Transmembrane</keyword>
<feature type="transmembrane region" description="Helical" evidence="1">
    <location>
        <begin position="57"/>
        <end position="78"/>
    </location>
</feature>
<name>A0A1F8AR34_9BACT</name>
<reference evidence="2 3" key="1">
    <citation type="journal article" date="2016" name="Nat. Commun.">
        <title>Thousands of microbial genomes shed light on interconnected biogeochemical processes in an aquifer system.</title>
        <authorList>
            <person name="Anantharaman K."/>
            <person name="Brown C.T."/>
            <person name="Hug L.A."/>
            <person name="Sharon I."/>
            <person name="Castelle C.J."/>
            <person name="Probst A.J."/>
            <person name="Thomas B.C."/>
            <person name="Singh A."/>
            <person name="Wilkins M.J."/>
            <person name="Karaoz U."/>
            <person name="Brodie E.L."/>
            <person name="Williams K.H."/>
            <person name="Hubbard S.S."/>
            <person name="Banfield J.F."/>
        </authorList>
    </citation>
    <scope>NUCLEOTIDE SEQUENCE [LARGE SCALE GENOMIC DNA]</scope>
</reference>
<dbReference type="PANTHER" id="PTHR37309">
    <property type="entry name" value="SLR0284 PROTEIN"/>
    <property type="match status" value="1"/>
</dbReference>
<sequence length="114" mass="12391">MKLLIKLATNVFALYIVASIVPGVIIRDLWSAVVAAVIIGVINTFLRPILQILALPVTILTFGVFAFLINVSLLYLAASIVDGFVITNFASAVVASIALFFISWFLHKLGEEKK</sequence>
<evidence type="ECO:0000313" key="2">
    <source>
        <dbReference type="EMBL" id="OGM54223.1"/>
    </source>
</evidence>